<dbReference type="EMBL" id="FQXM01000003">
    <property type="protein sequence ID" value="SHH28525.1"/>
    <property type="molecule type" value="Genomic_DNA"/>
</dbReference>
<evidence type="ECO:0000256" key="1">
    <source>
        <dbReference type="SAM" id="Phobius"/>
    </source>
</evidence>
<organism evidence="2 3">
    <name type="scientific">Clostridium grantii DSM 8605</name>
    <dbReference type="NCBI Taxonomy" id="1121316"/>
    <lineage>
        <taxon>Bacteria</taxon>
        <taxon>Bacillati</taxon>
        <taxon>Bacillota</taxon>
        <taxon>Clostridia</taxon>
        <taxon>Eubacteriales</taxon>
        <taxon>Clostridiaceae</taxon>
        <taxon>Clostridium</taxon>
    </lineage>
</organism>
<feature type="transmembrane region" description="Helical" evidence="1">
    <location>
        <begin position="66"/>
        <end position="87"/>
    </location>
</feature>
<sequence>MRQVAPYYNPEWGRFVNSDGLIGNTGELLSHNVYAYCVNNAINNIDSDGEMTMALASAYAIGGSNAWNPMGVLILGVATVATIAVLVPWDKVGRSISGGWSWIAKQARTVAKRVSDSFARAVPRKYRSPKEVHHLVAQGRTN</sequence>
<reference evidence="2 3" key="1">
    <citation type="submission" date="2016-11" db="EMBL/GenBank/DDBJ databases">
        <authorList>
            <person name="Jaros S."/>
            <person name="Januszkiewicz K."/>
            <person name="Wedrychowicz H."/>
        </authorList>
    </citation>
    <scope>NUCLEOTIDE SEQUENCE [LARGE SCALE GENOMIC DNA]</scope>
    <source>
        <strain evidence="2 3">DSM 8605</strain>
    </source>
</reference>
<dbReference type="AlphaFoldDB" id="A0A1M5RQF8"/>
<proteinExistence type="predicted"/>
<evidence type="ECO:0000313" key="2">
    <source>
        <dbReference type="EMBL" id="SHH28525.1"/>
    </source>
</evidence>
<dbReference type="Gene3D" id="2.180.10.10">
    <property type="entry name" value="RHS repeat-associated core"/>
    <property type="match status" value="1"/>
</dbReference>
<keyword evidence="1" id="KW-0812">Transmembrane</keyword>
<dbReference type="InterPro" id="IPR022385">
    <property type="entry name" value="Rhs_assc_core"/>
</dbReference>
<dbReference type="OrthoDB" id="9815752at2"/>
<dbReference type="NCBIfam" id="TIGR03696">
    <property type="entry name" value="Rhs_assc_core"/>
    <property type="match status" value="1"/>
</dbReference>
<dbReference type="STRING" id="1121316.SAMN02745207_00661"/>
<keyword evidence="1" id="KW-0472">Membrane</keyword>
<evidence type="ECO:0000313" key="3">
    <source>
        <dbReference type="Proteomes" id="UP000184447"/>
    </source>
</evidence>
<keyword evidence="1" id="KW-1133">Transmembrane helix</keyword>
<protein>
    <submittedName>
        <fullName evidence="2">RHS repeat-associated core domain-containing protein</fullName>
    </submittedName>
</protein>
<name>A0A1M5RQF8_9CLOT</name>
<accession>A0A1M5RQF8</accession>
<dbReference type="Proteomes" id="UP000184447">
    <property type="component" value="Unassembled WGS sequence"/>
</dbReference>
<gene>
    <name evidence="2" type="ORF">SAMN02745207_00661</name>
</gene>
<keyword evidence="3" id="KW-1185">Reference proteome</keyword>